<dbReference type="GO" id="GO:0005829">
    <property type="term" value="C:cytosol"/>
    <property type="evidence" value="ECO:0007669"/>
    <property type="project" value="TreeGrafter"/>
</dbReference>
<evidence type="ECO:0000313" key="6">
    <source>
        <dbReference type="Proteomes" id="UP001319104"/>
    </source>
</evidence>
<dbReference type="EMBL" id="JAHCMY010000011">
    <property type="protein sequence ID" value="MBS9525351.1"/>
    <property type="molecule type" value="Genomic_DNA"/>
</dbReference>
<protein>
    <submittedName>
        <fullName evidence="5">Shikimate dehydrogenase</fullName>
    </submittedName>
</protein>
<keyword evidence="6" id="KW-1185">Reference proteome</keyword>
<keyword evidence="3" id="KW-0028">Amino-acid biosynthesis</keyword>
<evidence type="ECO:0000256" key="2">
    <source>
        <dbReference type="ARBA" id="ARBA00023002"/>
    </source>
</evidence>
<dbReference type="AlphaFoldDB" id="A0AAP2G5R2"/>
<dbReference type="InterPro" id="IPR036291">
    <property type="entry name" value="NAD(P)-bd_dom_sf"/>
</dbReference>
<dbReference type="SUPFAM" id="SSF53223">
    <property type="entry name" value="Aminoacid dehydrogenase-like, N-terminal domain"/>
    <property type="match status" value="1"/>
</dbReference>
<dbReference type="CDD" id="cd01065">
    <property type="entry name" value="NAD_bind_Shikimate_DH"/>
    <property type="match status" value="1"/>
</dbReference>
<name>A0AAP2G5R2_9BACT</name>
<feature type="domain" description="Shikimate dehydrogenase substrate binding N-terminal" evidence="4">
    <location>
        <begin position="6"/>
        <end position="88"/>
    </location>
</feature>
<dbReference type="GO" id="GO:0009073">
    <property type="term" value="P:aromatic amino acid family biosynthetic process"/>
    <property type="evidence" value="ECO:0007669"/>
    <property type="project" value="UniProtKB-KW"/>
</dbReference>
<dbReference type="Gene3D" id="3.40.50.10860">
    <property type="entry name" value="Leucine Dehydrogenase, chain A, domain 1"/>
    <property type="match status" value="1"/>
</dbReference>
<accession>A0AAP2G5R2</accession>
<evidence type="ECO:0000313" key="5">
    <source>
        <dbReference type="EMBL" id="MBS9525351.1"/>
    </source>
</evidence>
<dbReference type="SUPFAM" id="SSF51735">
    <property type="entry name" value="NAD(P)-binding Rossmann-fold domains"/>
    <property type="match status" value="1"/>
</dbReference>
<dbReference type="Proteomes" id="UP001319104">
    <property type="component" value="Unassembled WGS sequence"/>
</dbReference>
<sequence>MREFGLIGYPLSHSFSKKYFQEKFIREGIAETTYELFELESLSEFAPLIHSRPNLEGLNVTIPYKEKVMTFLEELSDEASAIGAVNVIHKKNGRLIGHNTDHLGFQQSLVNWLGVERPAALILGTGGASKAVEFALKKLGMSYKFVSRNTGNDLLGYSYDELNRKPEILEQYRLIINTTPLGTHPNTEVMPPIPLDAVTAKHKVYDLVYNPEKTFLMRSVEARGGLSKNGLEMLQLQAEAAWKIWNQS</sequence>
<evidence type="ECO:0000256" key="3">
    <source>
        <dbReference type="ARBA" id="ARBA00023141"/>
    </source>
</evidence>
<dbReference type="GO" id="GO:0019632">
    <property type="term" value="P:shikimate metabolic process"/>
    <property type="evidence" value="ECO:0007669"/>
    <property type="project" value="TreeGrafter"/>
</dbReference>
<reference evidence="5 6" key="1">
    <citation type="submission" date="2021-05" db="EMBL/GenBank/DDBJ databases">
        <authorList>
            <person name="Zhang Z.D."/>
            <person name="Osman G."/>
        </authorList>
    </citation>
    <scope>NUCLEOTIDE SEQUENCE [LARGE SCALE GENOMIC DNA]</scope>
    <source>
        <strain evidence="5 6">KCTC 32217</strain>
    </source>
</reference>
<dbReference type="PANTHER" id="PTHR21089:SF1">
    <property type="entry name" value="BIFUNCTIONAL 3-DEHYDROQUINATE DEHYDRATASE_SHIKIMATE DEHYDROGENASE, CHLOROPLASTIC"/>
    <property type="match status" value="1"/>
</dbReference>
<dbReference type="GO" id="GO:0009423">
    <property type="term" value="P:chorismate biosynthetic process"/>
    <property type="evidence" value="ECO:0007669"/>
    <property type="project" value="TreeGrafter"/>
</dbReference>
<dbReference type="GO" id="GO:0004764">
    <property type="term" value="F:shikimate 3-dehydrogenase (NADP+) activity"/>
    <property type="evidence" value="ECO:0007669"/>
    <property type="project" value="InterPro"/>
</dbReference>
<dbReference type="InterPro" id="IPR046346">
    <property type="entry name" value="Aminoacid_DH-like_N_sf"/>
</dbReference>
<evidence type="ECO:0000259" key="4">
    <source>
        <dbReference type="Pfam" id="PF08501"/>
    </source>
</evidence>
<organism evidence="5 6">
    <name type="scientific">Litoribacter ruber</name>
    <dbReference type="NCBI Taxonomy" id="702568"/>
    <lineage>
        <taxon>Bacteria</taxon>
        <taxon>Pseudomonadati</taxon>
        <taxon>Bacteroidota</taxon>
        <taxon>Cytophagia</taxon>
        <taxon>Cytophagales</taxon>
        <taxon>Cyclobacteriaceae</taxon>
        <taxon>Litoribacter</taxon>
    </lineage>
</organism>
<comment type="caution">
    <text evidence="5">The sequence shown here is derived from an EMBL/GenBank/DDBJ whole genome shotgun (WGS) entry which is preliminary data.</text>
</comment>
<evidence type="ECO:0000256" key="1">
    <source>
        <dbReference type="ARBA" id="ARBA00004871"/>
    </source>
</evidence>
<dbReference type="PANTHER" id="PTHR21089">
    <property type="entry name" value="SHIKIMATE DEHYDROGENASE"/>
    <property type="match status" value="1"/>
</dbReference>
<keyword evidence="2" id="KW-0560">Oxidoreductase</keyword>
<comment type="pathway">
    <text evidence="1">Metabolic intermediate biosynthesis; chorismate biosynthesis; chorismate from D-erythrose 4-phosphate and phosphoenolpyruvate: step 4/7.</text>
</comment>
<proteinExistence type="predicted"/>
<gene>
    <name evidence="5" type="ORF">KI659_15130</name>
</gene>
<dbReference type="Pfam" id="PF08501">
    <property type="entry name" value="Shikimate_dh_N"/>
    <property type="match status" value="1"/>
</dbReference>
<dbReference type="InterPro" id="IPR013708">
    <property type="entry name" value="Shikimate_DH-bd_N"/>
</dbReference>
<keyword evidence="3" id="KW-0057">Aromatic amino acid biosynthesis</keyword>
<dbReference type="RefSeq" id="WP_213946212.1">
    <property type="nucleotide sequence ID" value="NZ_JAHCMY010000011.1"/>
</dbReference>
<dbReference type="InterPro" id="IPR022893">
    <property type="entry name" value="Shikimate_DH_fam"/>
</dbReference>
<dbReference type="Gene3D" id="3.40.50.720">
    <property type="entry name" value="NAD(P)-binding Rossmann-like Domain"/>
    <property type="match status" value="1"/>
</dbReference>
<dbReference type="GO" id="GO:0050661">
    <property type="term" value="F:NADP binding"/>
    <property type="evidence" value="ECO:0007669"/>
    <property type="project" value="TreeGrafter"/>
</dbReference>